<dbReference type="InterPro" id="IPR011042">
    <property type="entry name" value="6-blade_b-propeller_TolB-like"/>
</dbReference>
<dbReference type="Gene3D" id="2.120.10.30">
    <property type="entry name" value="TolB, C-terminal domain"/>
    <property type="match status" value="1"/>
</dbReference>
<dbReference type="Proteomes" id="UP001164746">
    <property type="component" value="Chromosome 11"/>
</dbReference>
<keyword evidence="4" id="KW-1185">Reference proteome</keyword>
<reference evidence="3" key="1">
    <citation type="submission" date="2022-11" db="EMBL/GenBank/DDBJ databases">
        <title>Centuries of genome instability and evolution in soft-shell clam transmissible cancer (bioRxiv).</title>
        <authorList>
            <person name="Hart S.F.M."/>
            <person name="Yonemitsu M.A."/>
            <person name="Giersch R.M."/>
            <person name="Beal B.F."/>
            <person name="Arriagada G."/>
            <person name="Davis B.W."/>
            <person name="Ostrander E.A."/>
            <person name="Goff S.P."/>
            <person name="Metzger M.J."/>
        </authorList>
    </citation>
    <scope>NUCLEOTIDE SEQUENCE</scope>
    <source>
        <strain evidence="3">MELC-2E11</strain>
        <tissue evidence="3">Siphon/mantle</tissue>
    </source>
</reference>
<evidence type="ECO:0000256" key="1">
    <source>
        <dbReference type="SAM" id="Coils"/>
    </source>
</evidence>
<evidence type="ECO:0000313" key="3">
    <source>
        <dbReference type="EMBL" id="WAR18330.1"/>
    </source>
</evidence>
<dbReference type="EMBL" id="CP111022">
    <property type="protein sequence ID" value="WAR18330.1"/>
    <property type="molecule type" value="Genomic_DNA"/>
</dbReference>
<feature type="compositionally biased region" description="Low complexity" evidence="2">
    <location>
        <begin position="402"/>
        <end position="417"/>
    </location>
</feature>
<feature type="coiled-coil region" evidence="1">
    <location>
        <begin position="65"/>
        <end position="111"/>
    </location>
</feature>
<sequence length="690" mass="77602">MSSATFRHVNGMSVKFELLREMKHWRKSCDRSLSDVVKGLSTLREARVRVKREIHCARALFEERLREMEQLAEKRLQALVGLEEDTLNKFAKKLTDNQKKLQRTESLLKENLVGFKLKRTIDEGKQQSLRMRNALLEIRKYDMPLGLEFQVSDQLDTVIESAAPLGDCSLKLSSRQNSRNPRTGSCFLTTESISGVDDYETKSTLTNGTDNPSEPFDESDIVGDLEALFALEGKYEHSLKPFLDSVKDLSLKYNIEKVEKANEKRTKLKNSNRTITMNAVQIKQSEMRPKSAIKPHSSMKKITTRLSKSAQEEGRTKATIQRNNNTCLNDITRFVPFEEQGPEGDLTRKVRNPVVRYHDFDFVKEITSVSDQNAIIDGDVILQNGSAQGCSFVPQPKPRLRSASSQGSTGTSLSSVSYKPSNSLASRPVYVSASDLDKSSSYFNYIARFHTKKHPLETDLCRLSGIACLDNGQVVVTDINHLQIMLFGPDYHYLDALECPSPSGVTVCDDNTVAVALFHNRKIMLVKTLYDVVHRAGSFYVLCALGDVHVLDGDGKQTAVTSTRIGGGEARYIEVEPEQKRIFISGNGMVVCFDEEGTRLWQFASPSVHRRFTPVGLVLFNQRLFVTDWSAHRVLELSLGGSHVRDVIVDNVEYPHALTVRQTTGSVLVTQNSMFKQEARSRSIKVFQVK</sequence>
<protein>
    <submittedName>
        <fullName evidence="3">Uncharacterized protein</fullName>
    </submittedName>
</protein>
<proteinExistence type="predicted"/>
<feature type="compositionally biased region" description="Basic residues" evidence="2">
    <location>
        <begin position="291"/>
        <end position="303"/>
    </location>
</feature>
<evidence type="ECO:0000313" key="4">
    <source>
        <dbReference type="Proteomes" id="UP001164746"/>
    </source>
</evidence>
<feature type="region of interest" description="Disordered" evidence="2">
    <location>
        <begin position="393"/>
        <end position="422"/>
    </location>
</feature>
<organism evidence="3 4">
    <name type="scientific">Mya arenaria</name>
    <name type="common">Soft-shell clam</name>
    <dbReference type="NCBI Taxonomy" id="6604"/>
    <lineage>
        <taxon>Eukaryota</taxon>
        <taxon>Metazoa</taxon>
        <taxon>Spiralia</taxon>
        <taxon>Lophotrochozoa</taxon>
        <taxon>Mollusca</taxon>
        <taxon>Bivalvia</taxon>
        <taxon>Autobranchia</taxon>
        <taxon>Heteroconchia</taxon>
        <taxon>Euheterodonta</taxon>
        <taxon>Imparidentia</taxon>
        <taxon>Neoheterodontei</taxon>
        <taxon>Myida</taxon>
        <taxon>Myoidea</taxon>
        <taxon>Myidae</taxon>
        <taxon>Mya</taxon>
    </lineage>
</organism>
<gene>
    <name evidence="3" type="ORF">MAR_000168</name>
</gene>
<accession>A0ABY7F882</accession>
<dbReference type="SUPFAM" id="SSF101898">
    <property type="entry name" value="NHL repeat"/>
    <property type="match status" value="1"/>
</dbReference>
<feature type="region of interest" description="Disordered" evidence="2">
    <location>
        <begin position="285"/>
        <end position="315"/>
    </location>
</feature>
<keyword evidence="1" id="KW-0175">Coiled coil</keyword>
<evidence type="ECO:0000256" key="2">
    <source>
        <dbReference type="SAM" id="MobiDB-lite"/>
    </source>
</evidence>
<name>A0ABY7F882_MYAAR</name>